<dbReference type="AlphaFoldDB" id="A0A2K9DBE0"/>
<protein>
    <submittedName>
        <fullName evidence="1">Uncharacterized protein</fullName>
    </submittedName>
</protein>
<dbReference type="KEGG" id="mhos:CXR34_08125"/>
<reference evidence="1 2" key="1">
    <citation type="submission" date="2017-12" db="EMBL/GenBank/DDBJ databases">
        <title>Isolation and characterization of estrogens degradatiion strain Microbacterium hominis SJTG1.</title>
        <authorList>
            <person name="Xiong W."/>
            <person name="Yin C."/>
            <person name="Zheng D."/>
            <person name="Liang R."/>
        </authorList>
    </citation>
    <scope>NUCLEOTIDE SEQUENCE [LARGE SCALE GENOMIC DNA]</scope>
    <source>
        <strain evidence="1 2">SJTG1</strain>
    </source>
</reference>
<gene>
    <name evidence="1" type="ORF">CXR34_08125</name>
</gene>
<proteinExistence type="predicted"/>
<evidence type="ECO:0000313" key="2">
    <source>
        <dbReference type="Proteomes" id="UP000233276"/>
    </source>
</evidence>
<dbReference type="EMBL" id="CP025299">
    <property type="protein sequence ID" value="AUG29431.1"/>
    <property type="molecule type" value="Genomic_DNA"/>
</dbReference>
<sequence length="82" mass="9376">MSTKDPYNRTVHGWAADGSEIARYDRTGKWYLEPLPASGRKRRQLKIADAAHIAFRGKVVFGRPGGMQFDKLVRDEQRRAES</sequence>
<dbReference type="RefSeq" id="WP_016464820.1">
    <property type="nucleotide sequence ID" value="NZ_CP025299.1"/>
</dbReference>
<organism evidence="1 2">
    <name type="scientific">Microbacterium hominis</name>
    <dbReference type="NCBI Taxonomy" id="162426"/>
    <lineage>
        <taxon>Bacteria</taxon>
        <taxon>Bacillati</taxon>
        <taxon>Actinomycetota</taxon>
        <taxon>Actinomycetes</taxon>
        <taxon>Micrococcales</taxon>
        <taxon>Microbacteriaceae</taxon>
        <taxon>Microbacterium</taxon>
    </lineage>
</organism>
<accession>A0A2K9DBE0</accession>
<name>A0A2K9DBE0_9MICO</name>
<dbReference type="Proteomes" id="UP000233276">
    <property type="component" value="Chromosome"/>
</dbReference>
<evidence type="ECO:0000313" key="1">
    <source>
        <dbReference type="EMBL" id="AUG29431.1"/>
    </source>
</evidence>